<protein>
    <submittedName>
        <fullName evidence="8">Sugar kinase</fullName>
    </submittedName>
</protein>
<feature type="domain" description="Carbohydrate kinase PfkB" evidence="7">
    <location>
        <begin position="2"/>
        <end position="299"/>
    </location>
</feature>
<dbReference type="GO" id="GO:0008865">
    <property type="term" value="F:fructokinase activity"/>
    <property type="evidence" value="ECO:0007669"/>
    <property type="project" value="UniProtKB-ARBA"/>
</dbReference>
<evidence type="ECO:0000313" key="9">
    <source>
        <dbReference type="EMBL" id="PLR89873.1"/>
    </source>
</evidence>
<gene>
    <name evidence="8" type="ORF">CU635_14495</name>
    <name evidence="9" type="ORF">CVD25_20635</name>
</gene>
<reference evidence="9 11" key="2">
    <citation type="submission" date="2017-12" db="EMBL/GenBank/DDBJ databases">
        <title>Comparative Functional Genomics of Dry Heat Resistant strains isolated from the Viking Spacecraft.</title>
        <authorList>
            <person name="Seuylemezian A."/>
            <person name="Cooper K."/>
            <person name="Vaishampayan P."/>
        </authorList>
    </citation>
    <scope>NUCLEOTIDE SEQUENCE [LARGE SCALE GENOMIC DNA]</scope>
    <source>
        <strain evidence="9 11">ATCC 29669</strain>
    </source>
</reference>
<dbReference type="InterPro" id="IPR029056">
    <property type="entry name" value="Ribokinase-like"/>
</dbReference>
<comment type="caution">
    <text evidence="8">The sequence shown here is derived from an EMBL/GenBank/DDBJ whole genome shotgun (WGS) entry which is preliminary data.</text>
</comment>
<dbReference type="GO" id="GO:0006000">
    <property type="term" value="P:fructose metabolic process"/>
    <property type="evidence" value="ECO:0007669"/>
    <property type="project" value="UniProtKB-ARBA"/>
</dbReference>
<organism evidence="8 10">
    <name type="scientific">Bacillus canaveralius</name>
    <dbReference type="NCBI Taxonomy" id="1403243"/>
    <lineage>
        <taxon>Bacteria</taxon>
        <taxon>Bacillati</taxon>
        <taxon>Bacillota</taxon>
        <taxon>Bacilli</taxon>
        <taxon>Bacillales</taxon>
        <taxon>Bacillaceae</taxon>
        <taxon>Bacillus</taxon>
    </lineage>
</organism>
<evidence type="ECO:0000256" key="4">
    <source>
        <dbReference type="ARBA" id="ARBA00022777"/>
    </source>
</evidence>
<comment type="similarity">
    <text evidence="1 6">Belongs to the carbohydrate kinase PfkB family.</text>
</comment>
<evidence type="ECO:0000256" key="6">
    <source>
        <dbReference type="RuleBase" id="RU003704"/>
    </source>
</evidence>
<dbReference type="PANTHER" id="PTHR43085">
    <property type="entry name" value="HEXOKINASE FAMILY MEMBER"/>
    <property type="match status" value="1"/>
</dbReference>
<dbReference type="PANTHER" id="PTHR43085:SF1">
    <property type="entry name" value="PSEUDOURIDINE KINASE-RELATED"/>
    <property type="match status" value="1"/>
</dbReference>
<keyword evidence="2 6" id="KW-0808">Transferase</keyword>
<keyword evidence="11" id="KW-1185">Reference proteome</keyword>
<dbReference type="SUPFAM" id="SSF53613">
    <property type="entry name" value="Ribokinase-like"/>
    <property type="match status" value="1"/>
</dbReference>
<keyword evidence="3" id="KW-0547">Nucleotide-binding</keyword>
<proteinExistence type="inferred from homology"/>
<dbReference type="PRINTS" id="PR00990">
    <property type="entry name" value="RIBOKINASE"/>
</dbReference>
<reference evidence="8 10" key="1">
    <citation type="submission" date="2017-11" db="EMBL/GenBank/DDBJ databases">
        <title>Comparitive Functional Genomics of Dry Heat Resistant strains isolated from the Viking Spacecraft.</title>
        <authorList>
            <person name="Seuylemezian A."/>
            <person name="Cooper K."/>
            <person name="Vaishampayan P."/>
        </authorList>
    </citation>
    <scope>NUCLEOTIDE SEQUENCE [LARGE SCALE GENOMIC DNA]</scope>
    <source>
        <strain evidence="8 10">M4.6</strain>
    </source>
</reference>
<evidence type="ECO:0000256" key="2">
    <source>
        <dbReference type="ARBA" id="ARBA00022679"/>
    </source>
</evidence>
<dbReference type="PROSITE" id="PS00584">
    <property type="entry name" value="PFKB_KINASES_2"/>
    <property type="match status" value="1"/>
</dbReference>
<dbReference type="OrthoDB" id="9813569at2"/>
<evidence type="ECO:0000313" key="10">
    <source>
        <dbReference type="Proteomes" id="UP000234951"/>
    </source>
</evidence>
<evidence type="ECO:0000259" key="7">
    <source>
        <dbReference type="Pfam" id="PF00294"/>
    </source>
</evidence>
<dbReference type="Proteomes" id="UP000235114">
    <property type="component" value="Unassembled WGS sequence"/>
</dbReference>
<evidence type="ECO:0000256" key="3">
    <source>
        <dbReference type="ARBA" id="ARBA00022741"/>
    </source>
</evidence>
<dbReference type="RefSeq" id="WP_101578092.1">
    <property type="nucleotide sequence ID" value="NZ_PGVA01000032.1"/>
</dbReference>
<name>A0A2N5GK67_9BACI</name>
<dbReference type="InterPro" id="IPR050306">
    <property type="entry name" value="PfkB_Carbo_kinase"/>
</dbReference>
<dbReference type="InterPro" id="IPR002173">
    <property type="entry name" value="Carboh/pur_kinase_PfkB_CS"/>
</dbReference>
<dbReference type="Proteomes" id="UP000234951">
    <property type="component" value="Unassembled WGS sequence"/>
</dbReference>
<dbReference type="CDD" id="cd01166">
    <property type="entry name" value="KdgK"/>
    <property type="match status" value="1"/>
</dbReference>
<keyword evidence="5" id="KW-0067">ATP-binding</keyword>
<evidence type="ECO:0000313" key="8">
    <source>
        <dbReference type="EMBL" id="PLR81663.1"/>
    </source>
</evidence>
<evidence type="ECO:0000256" key="5">
    <source>
        <dbReference type="ARBA" id="ARBA00022840"/>
    </source>
</evidence>
<evidence type="ECO:0000256" key="1">
    <source>
        <dbReference type="ARBA" id="ARBA00010688"/>
    </source>
</evidence>
<sequence length="316" mass="34209">MDVVTIGETMVLFTPDTTGLMRYAKQFSMKFGGAESNVAIGLSRLGHKVGWISKVGDDEFGRAMLSFISGEKVDVSQVKTDGSAPTGIYFKEPRRENDVRVYYYRKGSAASTLSKQDINEEYIAKATYLHITGITPALSESCEEAIFEAVEVAKRNGVKVVFDPNLRRKLWSEEKARAILLKLISKADIVLPGVSEGQFLFGESDPSKLGELFLNQGASTVVLKLGAQGAMYMTNNEQAMVPGITVERVVDPVGAGDGFAAGFISGLLDGLEPAKAVDRGNITGAFVTMVNGDVEGLPEREEIERFSSQSGEDVNR</sequence>
<dbReference type="InterPro" id="IPR011611">
    <property type="entry name" value="PfkB_dom"/>
</dbReference>
<dbReference type="AlphaFoldDB" id="A0A2N5GK67"/>
<accession>A0A2N5GK67</accession>
<dbReference type="EMBL" id="PGVA01000032">
    <property type="protein sequence ID" value="PLR81663.1"/>
    <property type="molecule type" value="Genomic_DNA"/>
</dbReference>
<evidence type="ECO:0000313" key="11">
    <source>
        <dbReference type="Proteomes" id="UP000235114"/>
    </source>
</evidence>
<dbReference type="Pfam" id="PF00294">
    <property type="entry name" value="PfkB"/>
    <property type="match status" value="1"/>
</dbReference>
<dbReference type="InterPro" id="IPR002139">
    <property type="entry name" value="Ribo/fructo_kinase"/>
</dbReference>
<dbReference type="EMBL" id="PGVD01000076">
    <property type="protein sequence ID" value="PLR89873.1"/>
    <property type="molecule type" value="Genomic_DNA"/>
</dbReference>
<keyword evidence="4 6" id="KW-0418">Kinase</keyword>
<dbReference type="GO" id="GO:0005524">
    <property type="term" value="F:ATP binding"/>
    <property type="evidence" value="ECO:0007669"/>
    <property type="project" value="UniProtKB-KW"/>
</dbReference>
<dbReference type="Gene3D" id="3.40.1190.20">
    <property type="match status" value="1"/>
</dbReference>